<evidence type="ECO:0000256" key="1">
    <source>
        <dbReference type="SAM" id="MobiDB-lite"/>
    </source>
</evidence>
<feature type="region of interest" description="Disordered" evidence="1">
    <location>
        <begin position="81"/>
        <end position="103"/>
    </location>
</feature>
<sequence length="103" mass="11535">MSRIGVKGRDMESLLYMGKIKSVNVEYCDEAKKQAKVVATLVTGDEVETECIPVRAAGKISIVIKHYLRMGVDKMIIQEGETKNIRNVDTEEGEDETENQQDS</sequence>
<dbReference type="AlphaFoldDB" id="F2Z6E5"/>
<evidence type="ECO:0000313" key="2">
    <source>
        <dbReference type="EMBL" id="AAY80904.1"/>
    </source>
</evidence>
<evidence type="ECO:0000313" key="3">
    <source>
        <dbReference type="Proteomes" id="UP000001018"/>
    </source>
</evidence>
<accession>F2Z6E5</accession>
<proteinExistence type="predicted"/>
<dbReference type="PATRIC" id="fig|330779.12.peg.1531"/>
<dbReference type="Proteomes" id="UP000001018">
    <property type="component" value="Chromosome"/>
</dbReference>
<name>F2Z6E5_SULAC</name>
<dbReference type="KEGG" id="sai:Saci_1591"/>
<gene>
    <name evidence="2" type="ordered locus">Saci_1591</name>
</gene>
<dbReference type="STRING" id="330779.Saci_1591"/>
<dbReference type="GeneID" id="14552084"/>
<dbReference type="eggNOG" id="arCOG05995">
    <property type="taxonomic scope" value="Archaea"/>
</dbReference>
<protein>
    <submittedName>
        <fullName evidence="2">Conserved protein</fullName>
    </submittedName>
</protein>
<reference evidence="2 3" key="1">
    <citation type="journal article" date="2005" name="J. Bacteriol.">
        <title>The genome of Sulfolobus acidocaldarius, a model organism of the Crenarchaeota.</title>
        <authorList>
            <person name="Chen L."/>
            <person name="Brugger K."/>
            <person name="Skovgaard M."/>
            <person name="Redder P."/>
            <person name="She Q."/>
            <person name="Torarinsson E."/>
            <person name="Greve B."/>
            <person name="Awayez M."/>
            <person name="Zibat A."/>
            <person name="Klenk H.-P."/>
            <person name="Garrett R.A."/>
        </authorList>
    </citation>
    <scope>NUCLEOTIDE SEQUENCE [LARGE SCALE GENOMIC DNA]</scope>
    <source>
        <strain evidence="3">ATCC 33909 / DSM 639 / JCM 8929 / NBRC 15157 / NCIMB 11770</strain>
    </source>
</reference>
<dbReference type="HOGENOM" id="CLU_2366034_0_0_2"/>
<dbReference type="RefSeq" id="WP_011278406.1">
    <property type="nucleotide sequence ID" value="NC_007181.1"/>
</dbReference>
<organism evidence="2 3">
    <name type="scientific">Sulfolobus acidocaldarius (strain ATCC 33909 / DSM 639 / JCM 8929 / NBRC 15157 / NCIMB 11770)</name>
    <dbReference type="NCBI Taxonomy" id="330779"/>
    <lineage>
        <taxon>Archaea</taxon>
        <taxon>Thermoproteota</taxon>
        <taxon>Thermoprotei</taxon>
        <taxon>Sulfolobales</taxon>
        <taxon>Sulfolobaceae</taxon>
        <taxon>Sulfolobus</taxon>
    </lineage>
</organism>
<feature type="compositionally biased region" description="Acidic residues" evidence="1">
    <location>
        <begin position="90"/>
        <end position="103"/>
    </location>
</feature>
<keyword evidence="3" id="KW-1185">Reference proteome</keyword>
<dbReference type="EMBL" id="CP000077">
    <property type="protein sequence ID" value="AAY80904.1"/>
    <property type="molecule type" value="Genomic_DNA"/>
</dbReference>